<feature type="compositionally biased region" description="Low complexity" evidence="1">
    <location>
        <begin position="107"/>
        <end position="119"/>
    </location>
</feature>
<organism evidence="2 3">
    <name type="scientific">Chlorella ohadii</name>
    <dbReference type="NCBI Taxonomy" id="2649997"/>
    <lineage>
        <taxon>Eukaryota</taxon>
        <taxon>Viridiplantae</taxon>
        <taxon>Chlorophyta</taxon>
        <taxon>core chlorophytes</taxon>
        <taxon>Trebouxiophyceae</taxon>
        <taxon>Chlorellales</taxon>
        <taxon>Chlorellaceae</taxon>
        <taxon>Chlorella clade</taxon>
        <taxon>Chlorella</taxon>
    </lineage>
</organism>
<feature type="region of interest" description="Disordered" evidence="1">
    <location>
        <begin position="1"/>
        <end position="22"/>
    </location>
</feature>
<protein>
    <recommendedName>
        <fullName evidence="4">Flagellar associated protein</fullName>
    </recommendedName>
</protein>
<sequence length="383" mass="38637">MTMSYFGGARRQPSAPPAPAAGGNILSHNPACMPGCTVYTPGSACVPPATHTAVNTRAPGACLVPRPAERAAQEAAEAAAVGTSMYKAAFQTDPTHDWTALPRARRPAAADAAPTGAARVVEADRLPPSTYQEEMLGRVSSGRQHAGGHGGSASAGASPVAPRGQMTVRPGYLTTAAAAQLPIAEKYAAAGPLSAGNSPLAAQRGGGSFSAGCGSISRGGRSASLATAGAGAAACFTDPPLSAAPAARPASAGARSSSHSPVGKEDAFLYALDQHSRGRVPGCTLHKPRHNVSLELPPPSKLTTWGAASQAALRRPPPPPDSSHAINSRKGLLGFFAAGGADHVSEQGLAEAARYHETVRPLEGRMRIPQPSATAPRGAKFTA</sequence>
<feature type="compositionally biased region" description="Low complexity" evidence="1">
    <location>
        <begin position="154"/>
        <end position="163"/>
    </location>
</feature>
<reference evidence="2" key="1">
    <citation type="submission" date="2020-11" db="EMBL/GenBank/DDBJ databases">
        <title>Chlorella ohadii genome sequencing and assembly.</title>
        <authorList>
            <person name="Murik O."/>
            <person name="Treves H."/>
            <person name="Kedem I."/>
            <person name="Shotland Y."/>
            <person name="Kaplan A."/>
        </authorList>
    </citation>
    <scope>NUCLEOTIDE SEQUENCE</scope>
    <source>
        <strain evidence="2">1</strain>
    </source>
</reference>
<keyword evidence="3" id="KW-1185">Reference proteome</keyword>
<accession>A0AAD5DM24</accession>
<dbReference type="EMBL" id="JADXDR010000084">
    <property type="protein sequence ID" value="KAI7840132.1"/>
    <property type="molecule type" value="Genomic_DNA"/>
</dbReference>
<proteinExistence type="predicted"/>
<gene>
    <name evidence="2" type="ORF">COHA_006171</name>
</gene>
<evidence type="ECO:0000313" key="2">
    <source>
        <dbReference type="EMBL" id="KAI7840132.1"/>
    </source>
</evidence>
<evidence type="ECO:0000256" key="1">
    <source>
        <dbReference type="SAM" id="MobiDB-lite"/>
    </source>
</evidence>
<evidence type="ECO:0000313" key="3">
    <source>
        <dbReference type="Proteomes" id="UP001205105"/>
    </source>
</evidence>
<name>A0AAD5DM24_9CHLO</name>
<dbReference type="Proteomes" id="UP001205105">
    <property type="component" value="Unassembled WGS sequence"/>
</dbReference>
<evidence type="ECO:0008006" key="4">
    <source>
        <dbReference type="Google" id="ProtNLM"/>
    </source>
</evidence>
<comment type="caution">
    <text evidence="2">The sequence shown here is derived from an EMBL/GenBank/DDBJ whole genome shotgun (WGS) entry which is preliminary data.</text>
</comment>
<dbReference type="AlphaFoldDB" id="A0AAD5DM24"/>
<feature type="region of interest" description="Disordered" evidence="1">
    <location>
        <begin position="104"/>
        <end position="163"/>
    </location>
</feature>